<dbReference type="InterPro" id="IPR000477">
    <property type="entry name" value="RT_dom"/>
</dbReference>
<dbReference type="Pfam" id="PF13456">
    <property type="entry name" value="RVT_3"/>
    <property type="match status" value="1"/>
</dbReference>
<dbReference type="InterPro" id="IPR036691">
    <property type="entry name" value="Endo/exonu/phosph_ase_sf"/>
</dbReference>
<feature type="domain" description="Reverse transcriptase" evidence="1">
    <location>
        <begin position="322"/>
        <end position="603"/>
    </location>
</feature>
<dbReference type="GO" id="GO:0004523">
    <property type="term" value="F:RNA-DNA hybrid ribonuclease activity"/>
    <property type="evidence" value="ECO:0007669"/>
    <property type="project" value="InterPro"/>
</dbReference>
<sequence>MVLGDLNAIMDHSEKVGGNRCTRREGAFLRDFLMNTGGIDLGFEGVQCTWHNARKGIKNIRKRLDRGVANSSWITSFPSAKISNLPILGSDHSPILLSLWNDSVKLNFPFRFLEVWTSSPECELVIDNAWQQQASGYGEELLRKRLMRTKIDLKQWNQHSFGRCDHKIKNLKKELIIIQNAPPSPSNLELEACVQLEILEMEAKMERIWKQKSRELWVRKGDGNSKWLRSREEIGEVFRQNFAQVFTSMNPVISTDFDDLFTPAVTDVENQDLCKIPAADEIKQVVFAMHPLKAPGPDGFSGIFYRKYWRIVGSQVVEMVQEFFSQNTVSRNLNHTFLCLIPKVSNACRFDHFRPISLCNFCYKIISRILTDRLKGIIDKLVSPTQSAFIPGRWIAECSILAQEVLHSFKNKKGKHGVMAIKTDMSKAYDRLEWSFLLRVLQANGFCEKACNLIMGCVTSVSYSILLNGAPLAPFNPKRGLRQGDPLSPFLFILCSEVLSKLIVKAENRGDLSGIKVSRKAMPISHLFYADDAIFFCRANSLNAKTFADCITTYENWSGQVVNKGKSGLVFSPNTHPEVKLEIKRILNMNCLSREEKYLGNPFFFSASKRKDFHFIKDKILTRLEGWRAKCLSQAGRTTLVGSVLQSIPTYFMTTAKVPLTLCNELDRLVAKFWWIGNSEQSRYRAFKSWNDICQPKNCGGLGLRRFGDINLALLAKLCWMMMKEDDKLWIKTLQSKYCSRLDIWKVEKHAGDSRVWQGILAARDICKSGAGILVGKGDTELWDTPWIPGQTMEKIKESFHYSRGHRFCKVSDLFMEGTRIWNEDIIRKSFTADMATAILQIIPITTDSDILFWKASKLGTFSVKSAYGLSQQSRFKEKNKMWIDLWKSNLHPRLKLLLWKIWSNILPTKVRLGMDDKSCVFCGSEEESALHLFCSCSVTRALWFHCKWGFRTDSFNWLSIADFGAWWAKLFDDEARCYTACLCEIIWRKRNNIIFKGDNCNMQALIGEIRMKAAEMQLAMDSSEVYDRQEEVINEPIIDQDFVQYRADASVLNSKAGLGVVELTGEDVGDWWVTTEVCEVSGVLEGEMRAIRLALVQASLRKVTKLLVQSDSKAAVLALRCGRLPLAWGTYPVYESCLYLCKCFDHVIFSFIPREENGVADTLAGWARNSLSTVTGPLRDVAPFVATTLL</sequence>
<dbReference type="PANTHER" id="PTHR33116">
    <property type="entry name" value="REVERSE TRANSCRIPTASE ZINC-BINDING DOMAIN-CONTAINING PROTEIN-RELATED-RELATED"/>
    <property type="match status" value="1"/>
</dbReference>
<dbReference type="CDD" id="cd06222">
    <property type="entry name" value="RNase_H_like"/>
    <property type="match status" value="1"/>
</dbReference>
<accession>A0A803QF34</accession>
<dbReference type="Pfam" id="PF13966">
    <property type="entry name" value="zf-RVT"/>
    <property type="match status" value="1"/>
</dbReference>
<dbReference type="EMBL" id="UZAU01000774">
    <property type="status" value="NOT_ANNOTATED_CDS"/>
    <property type="molecule type" value="Genomic_DNA"/>
</dbReference>
<dbReference type="Gene3D" id="3.60.10.10">
    <property type="entry name" value="Endonuclease/exonuclease/phosphatase"/>
    <property type="match status" value="1"/>
</dbReference>
<reference evidence="2" key="1">
    <citation type="submission" date="2018-11" db="EMBL/GenBank/DDBJ databases">
        <authorList>
            <person name="Grassa J C."/>
        </authorList>
    </citation>
    <scope>NUCLEOTIDE SEQUENCE [LARGE SCALE GENOMIC DNA]</scope>
</reference>
<dbReference type="GO" id="GO:0003676">
    <property type="term" value="F:nucleic acid binding"/>
    <property type="evidence" value="ECO:0007669"/>
    <property type="project" value="InterPro"/>
</dbReference>
<dbReference type="Gramene" id="evm.model.09.1641">
    <property type="protein sequence ID" value="cds.evm.model.09.1641"/>
    <property type="gene ID" value="evm.TU.09.1641"/>
</dbReference>
<dbReference type="Proteomes" id="UP000596661">
    <property type="component" value="Chromosome 9"/>
</dbReference>
<dbReference type="Gene3D" id="3.30.420.10">
    <property type="entry name" value="Ribonuclease H-like superfamily/Ribonuclease H"/>
    <property type="match status" value="1"/>
</dbReference>
<keyword evidence="3" id="KW-1185">Reference proteome</keyword>
<dbReference type="InterPro" id="IPR026960">
    <property type="entry name" value="RVT-Znf"/>
</dbReference>
<dbReference type="Pfam" id="PF00078">
    <property type="entry name" value="RVT_1"/>
    <property type="match status" value="1"/>
</dbReference>
<evidence type="ECO:0000313" key="2">
    <source>
        <dbReference type="EnsemblPlants" id="cds.evm.model.09.1641"/>
    </source>
</evidence>
<dbReference type="AlphaFoldDB" id="A0A803QF34"/>
<protein>
    <recommendedName>
        <fullName evidence="1">Reverse transcriptase domain-containing protein</fullName>
    </recommendedName>
</protein>
<reference evidence="2" key="2">
    <citation type="submission" date="2021-03" db="UniProtKB">
        <authorList>
            <consortium name="EnsemblPlants"/>
        </authorList>
    </citation>
    <scope>IDENTIFICATION</scope>
</reference>
<dbReference type="SUPFAM" id="SSF56672">
    <property type="entry name" value="DNA/RNA polymerases"/>
    <property type="match status" value="1"/>
</dbReference>
<name>A0A803QF34_CANSA</name>
<dbReference type="InterPro" id="IPR043502">
    <property type="entry name" value="DNA/RNA_pol_sf"/>
</dbReference>
<dbReference type="InterPro" id="IPR002156">
    <property type="entry name" value="RNaseH_domain"/>
</dbReference>
<organism evidence="2 3">
    <name type="scientific">Cannabis sativa</name>
    <name type="common">Hemp</name>
    <name type="synonym">Marijuana</name>
    <dbReference type="NCBI Taxonomy" id="3483"/>
    <lineage>
        <taxon>Eukaryota</taxon>
        <taxon>Viridiplantae</taxon>
        <taxon>Streptophyta</taxon>
        <taxon>Embryophyta</taxon>
        <taxon>Tracheophyta</taxon>
        <taxon>Spermatophyta</taxon>
        <taxon>Magnoliopsida</taxon>
        <taxon>eudicotyledons</taxon>
        <taxon>Gunneridae</taxon>
        <taxon>Pentapetalae</taxon>
        <taxon>rosids</taxon>
        <taxon>fabids</taxon>
        <taxon>Rosales</taxon>
        <taxon>Cannabaceae</taxon>
        <taxon>Cannabis</taxon>
    </lineage>
</organism>
<evidence type="ECO:0000259" key="1">
    <source>
        <dbReference type="PROSITE" id="PS50878"/>
    </source>
</evidence>
<dbReference type="PANTHER" id="PTHR33116:SF86">
    <property type="entry name" value="REVERSE TRANSCRIPTASE DOMAIN-CONTAINING PROTEIN"/>
    <property type="match status" value="1"/>
</dbReference>
<dbReference type="InterPro" id="IPR036397">
    <property type="entry name" value="RNaseH_sf"/>
</dbReference>
<dbReference type="EnsemblPlants" id="evm.model.09.1641">
    <property type="protein sequence ID" value="cds.evm.model.09.1641"/>
    <property type="gene ID" value="evm.TU.09.1641"/>
</dbReference>
<dbReference type="OMA" id="MEDINHA"/>
<proteinExistence type="predicted"/>
<dbReference type="SUPFAM" id="SSF56219">
    <property type="entry name" value="DNase I-like"/>
    <property type="match status" value="1"/>
</dbReference>
<dbReference type="CDD" id="cd01650">
    <property type="entry name" value="RT_nLTR_like"/>
    <property type="match status" value="1"/>
</dbReference>
<dbReference type="PROSITE" id="PS50878">
    <property type="entry name" value="RT_POL"/>
    <property type="match status" value="1"/>
</dbReference>
<evidence type="ECO:0000313" key="3">
    <source>
        <dbReference type="Proteomes" id="UP000596661"/>
    </source>
</evidence>
<dbReference type="InterPro" id="IPR044730">
    <property type="entry name" value="RNase_H-like_dom_plant"/>
</dbReference>